<comment type="caution">
    <text evidence="1">The sequence shown here is derived from an EMBL/GenBank/DDBJ whole genome shotgun (WGS) entry which is preliminary data.</text>
</comment>
<dbReference type="AlphaFoldDB" id="A0A5B7IQS4"/>
<dbReference type="Proteomes" id="UP000324222">
    <property type="component" value="Unassembled WGS sequence"/>
</dbReference>
<evidence type="ECO:0000313" key="1">
    <source>
        <dbReference type="EMBL" id="MPC82544.1"/>
    </source>
</evidence>
<sequence>MWRTQVQIPGSREAQGVSLYMLTLSILPAFPPNMRVVLATKNKPTDYKPKSRYREMVINAVTSDLNERGQM</sequence>
<gene>
    <name evidence="1" type="ORF">E2C01_077216</name>
</gene>
<dbReference type="EMBL" id="VSRR010060083">
    <property type="protein sequence ID" value="MPC82544.1"/>
    <property type="molecule type" value="Genomic_DNA"/>
</dbReference>
<organism evidence="1 2">
    <name type="scientific">Portunus trituberculatus</name>
    <name type="common">Swimming crab</name>
    <name type="synonym">Neptunus trituberculatus</name>
    <dbReference type="NCBI Taxonomy" id="210409"/>
    <lineage>
        <taxon>Eukaryota</taxon>
        <taxon>Metazoa</taxon>
        <taxon>Ecdysozoa</taxon>
        <taxon>Arthropoda</taxon>
        <taxon>Crustacea</taxon>
        <taxon>Multicrustacea</taxon>
        <taxon>Malacostraca</taxon>
        <taxon>Eumalacostraca</taxon>
        <taxon>Eucarida</taxon>
        <taxon>Decapoda</taxon>
        <taxon>Pleocyemata</taxon>
        <taxon>Brachyura</taxon>
        <taxon>Eubrachyura</taxon>
        <taxon>Portunoidea</taxon>
        <taxon>Portunidae</taxon>
        <taxon>Portuninae</taxon>
        <taxon>Portunus</taxon>
    </lineage>
</organism>
<name>A0A5B7IQS4_PORTR</name>
<proteinExistence type="predicted"/>
<keyword evidence="2" id="KW-1185">Reference proteome</keyword>
<reference evidence="1 2" key="1">
    <citation type="submission" date="2019-05" db="EMBL/GenBank/DDBJ databases">
        <title>Another draft genome of Portunus trituberculatus and its Hox gene families provides insights of decapod evolution.</title>
        <authorList>
            <person name="Jeong J.-H."/>
            <person name="Song I."/>
            <person name="Kim S."/>
            <person name="Choi T."/>
            <person name="Kim D."/>
            <person name="Ryu S."/>
            <person name="Kim W."/>
        </authorList>
    </citation>
    <scope>NUCLEOTIDE SEQUENCE [LARGE SCALE GENOMIC DNA]</scope>
    <source>
        <tissue evidence="1">Muscle</tissue>
    </source>
</reference>
<protein>
    <submittedName>
        <fullName evidence="1">Uncharacterized protein</fullName>
    </submittedName>
</protein>
<accession>A0A5B7IQS4</accession>
<evidence type="ECO:0000313" key="2">
    <source>
        <dbReference type="Proteomes" id="UP000324222"/>
    </source>
</evidence>